<dbReference type="EMBL" id="AEJB01000361">
    <property type="protein sequence ID" value="ELP66200.1"/>
    <property type="molecule type" value="Genomic_DNA"/>
</dbReference>
<proteinExistence type="predicted"/>
<comment type="caution">
    <text evidence="2">The sequence shown here is derived from an EMBL/GenBank/DDBJ whole genome shotgun (WGS) entry which is preliminary data.</text>
</comment>
<sequence>MWQPNSEAVAEVMRSGEAGGIGNVDFTNGENGTVVTVHASRSDDRMYTVHLMPMCDDDQIRRRAPPGEGPGRHRTRYQPAGMSQRHAGRRLSRHRGHSSRLQLWRPPSHKERRLE</sequence>
<organism evidence="2 3">
    <name type="scientific">Streptomyces turgidiscabies (strain Car8)</name>
    <dbReference type="NCBI Taxonomy" id="698760"/>
    <lineage>
        <taxon>Bacteria</taxon>
        <taxon>Bacillati</taxon>
        <taxon>Actinomycetota</taxon>
        <taxon>Actinomycetes</taxon>
        <taxon>Kitasatosporales</taxon>
        <taxon>Streptomycetaceae</taxon>
        <taxon>Streptomyces</taxon>
    </lineage>
</organism>
<keyword evidence="3" id="KW-1185">Reference proteome</keyword>
<accession>L7F6C2</accession>
<evidence type="ECO:0000313" key="3">
    <source>
        <dbReference type="Proteomes" id="UP000010931"/>
    </source>
</evidence>
<gene>
    <name evidence="2" type="ORF">STRTUCAR8_01551</name>
</gene>
<reference evidence="2 3" key="1">
    <citation type="journal article" date="2011" name="Plasmid">
        <title>Streptomyces turgidiscabies Car8 contains a modular pathogenicity island that shares virulence genes with other actinobacterial plant pathogens.</title>
        <authorList>
            <person name="Huguet-Tapia J.C."/>
            <person name="Badger J.H."/>
            <person name="Loria R."/>
            <person name="Pettis G.S."/>
        </authorList>
    </citation>
    <scope>NUCLEOTIDE SEQUENCE [LARGE SCALE GENOMIC DNA]</scope>
    <source>
        <strain evidence="2 3">Car8</strain>
    </source>
</reference>
<dbReference type="PATRIC" id="fig|698760.3.peg.5089"/>
<evidence type="ECO:0000256" key="1">
    <source>
        <dbReference type="SAM" id="MobiDB-lite"/>
    </source>
</evidence>
<protein>
    <submittedName>
        <fullName evidence="2">Uncharacterized protein</fullName>
    </submittedName>
</protein>
<feature type="compositionally biased region" description="Basic residues" evidence="1">
    <location>
        <begin position="86"/>
        <end position="98"/>
    </location>
</feature>
<dbReference type="AlphaFoldDB" id="L7F6C2"/>
<feature type="region of interest" description="Disordered" evidence="1">
    <location>
        <begin position="56"/>
        <end position="115"/>
    </location>
</feature>
<evidence type="ECO:0000313" key="2">
    <source>
        <dbReference type="EMBL" id="ELP66200.1"/>
    </source>
</evidence>
<name>L7F6C2_STRT8</name>
<dbReference type="Proteomes" id="UP000010931">
    <property type="component" value="Unassembled WGS sequence"/>
</dbReference>